<dbReference type="PRINTS" id="PR00463">
    <property type="entry name" value="EP450I"/>
</dbReference>
<dbReference type="InterPro" id="IPR001128">
    <property type="entry name" value="Cyt_P450"/>
</dbReference>
<dbReference type="PANTHER" id="PTHR24305">
    <property type="entry name" value="CYTOCHROME P450"/>
    <property type="match status" value="1"/>
</dbReference>
<comment type="caution">
    <text evidence="5">The sequence shown here is derived from an EMBL/GenBank/DDBJ whole genome shotgun (WGS) entry which is preliminary data.</text>
</comment>
<evidence type="ECO:0000256" key="1">
    <source>
        <dbReference type="ARBA" id="ARBA00001971"/>
    </source>
</evidence>
<dbReference type="SUPFAM" id="SSF48264">
    <property type="entry name" value="Cytochrome P450"/>
    <property type="match status" value="1"/>
</dbReference>
<keyword evidence="6" id="KW-1185">Reference proteome</keyword>
<gene>
    <name evidence="5" type="ORF">GCM10009544_16840</name>
</gene>
<protein>
    <submittedName>
        <fullName evidence="5">Cytochrome P450</fullName>
    </submittedName>
</protein>
<evidence type="ECO:0000313" key="6">
    <source>
        <dbReference type="Proteomes" id="UP001499895"/>
    </source>
</evidence>
<keyword evidence="3" id="KW-0503">Monooxygenase</keyword>
<feature type="region of interest" description="Disordered" evidence="4">
    <location>
        <begin position="451"/>
        <end position="472"/>
    </location>
</feature>
<dbReference type="Proteomes" id="UP001499895">
    <property type="component" value="Unassembled WGS sequence"/>
</dbReference>
<dbReference type="RefSeq" id="WP_344088131.1">
    <property type="nucleotide sequence ID" value="NZ_BAAAHB010000012.1"/>
</dbReference>
<dbReference type="Pfam" id="PF00067">
    <property type="entry name" value="p450"/>
    <property type="match status" value="1"/>
</dbReference>
<dbReference type="InterPro" id="IPR002401">
    <property type="entry name" value="Cyt_P450_E_grp-I"/>
</dbReference>
<reference evidence="5 6" key="1">
    <citation type="journal article" date="2019" name="Int. J. Syst. Evol. Microbiol.">
        <title>The Global Catalogue of Microorganisms (GCM) 10K type strain sequencing project: providing services to taxonomists for standard genome sequencing and annotation.</title>
        <authorList>
            <consortium name="The Broad Institute Genomics Platform"/>
            <consortium name="The Broad Institute Genome Sequencing Center for Infectious Disease"/>
            <person name="Wu L."/>
            <person name="Ma J."/>
        </authorList>
    </citation>
    <scope>NUCLEOTIDE SEQUENCE [LARGE SCALE GENOMIC DNA]</scope>
    <source>
        <strain evidence="5 6">JCM 10649</strain>
    </source>
</reference>
<proteinExistence type="inferred from homology"/>
<dbReference type="InterPro" id="IPR050121">
    <property type="entry name" value="Cytochrome_P450_monoxygenase"/>
</dbReference>
<comment type="similarity">
    <text evidence="2 3">Belongs to the cytochrome P450 family.</text>
</comment>
<keyword evidence="3" id="KW-0349">Heme</keyword>
<sequence>MRQPAPPPFAPGRHRLFGHLRAVASDHLPFLRAAADTGPVQRLRMGPVTAYLVTEPSLIRQVTLDASTYRGGRIAKGLHHLVGDATITLDGQAHRTRRRHLQQTTFRPEHVERYRAICATKAASRCAAWTPDAPLDIVDEMLRLCIDTLITSVDAERDTPPASIAELAAATTIISQGLQLRIALPRLAPHLPIRGRLRYPRAVHRVHDEIAAIRAARAVGHDTRTELPAQRQDAHAAHAALRSCGRATDTLSPNEVCDELADIVAGGVEAPALLCAWALHEVALRRDVERRLHDEVDTRLAGRGAQPGDLPHLPYSRSIVMETLRRRPAFPLIGREPVTDTCLDGFRIPRGRPVLLSIYSAHHQTRWYPDPEHFDPERWLAGRVPQPPRQAFLPFGAGAHHCPASTLAPDLATLVLATVASRHRLRHLEGILPRAVGGFTLRPEPLIMTSRPRARRPDAPQGARHTDRTFPV</sequence>
<dbReference type="PANTHER" id="PTHR24305:SF166">
    <property type="entry name" value="CYTOCHROME P450 12A4, MITOCHONDRIAL-RELATED"/>
    <property type="match status" value="1"/>
</dbReference>
<evidence type="ECO:0000256" key="2">
    <source>
        <dbReference type="ARBA" id="ARBA00010617"/>
    </source>
</evidence>
<keyword evidence="3" id="KW-0560">Oxidoreductase</keyword>
<dbReference type="EMBL" id="BAAAHB010000012">
    <property type="protein sequence ID" value="GAA0454716.1"/>
    <property type="molecule type" value="Genomic_DNA"/>
</dbReference>
<dbReference type="Gene3D" id="1.10.630.10">
    <property type="entry name" value="Cytochrome P450"/>
    <property type="match status" value="1"/>
</dbReference>
<organism evidence="5 6">
    <name type="scientific">Streptomyces stramineus</name>
    <dbReference type="NCBI Taxonomy" id="173861"/>
    <lineage>
        <taxon>Bacteria</taxon>
        <taxon>Bacillati</taxon>
        <taxon>Actinomycetota</taxon>
        <taxon>Actinomycetes</taxon>
        <taxon>Kitasatosporales</taxon>
        <taxon>Streptomycetaceae</taxon>
        <taxon>Streptomyces</taxon>
    </lineage>
</organism>
<evidence type="ECO:0000256" key="4">
    <source>
        <dbReference type="SAM" id="MobiDB-lite"/>
    </source>
</evidence>
<name>A0ABN0ZPG1_9ACTN</name>
<evidence type="ECO:0000313" key="5">
    <source>
        <dbReference type="EMBL" id="GAA0454716.1"/>
    </source>
</evidence>
<evidence type="ECO:0000256" key="3">
    <source>
        <dbReference type="RuleBase" id="RU000461"/>
    </source>
</evidence>
<dbReference type="PROSITE" id="PS00086">
    <property type="entry name" value="CYTOCHROME_P450"/>
    <property type="match status" value="1"/>
</dbReference>
<keyword evidence="3" id="KW-0479">Metal-binding</keyword>
<comment type="cofactor">
    <cofactor evidence="1">
        <name>heme</name>
        <dbReference type="ChEBI" id="CHEBI:30413"/>
    </cofactor>
</comment>
<dbReference type="InterPro" id="IPR036396">
    <property type="entry name" value="Cyt_P450_sf"/>
</dbReference>
<dbReference type="InterPro" id="IPR017972">
    <property type="entry name" value="Cyt_P450_CS"/>
</dbReference>
<keyword evidence="3" id="KW-0408">Iron</keyword>
<accession>A0ABN0ZPG1</accession>